<feature type="region of interest" description="Disordered" evidence="9">
    <location>
        <begin position="751"/>
        <end position="770"/>
    </location>
</feature>
<evidence type="ECO:0000256" key="1">
    <source>
        <dbReference type="ARBA" id="ARBA00004395"/>
    </source>
</evidence>
<proteinExistence type="inferred from homology"/>
<protein>
    <recommendedName>
        <fullName evidence="3">Conserved oligomeric Golgi complex subunit 1</fullName>
    </recommendedName>
</protein>
<dbReference type="AlphaFoldDB" id="A0A9E7K2J5"/>
<dbReference type="PANTHER" id="PTHR31658">
    <property type="entry name" value="CONSERVED OLIGOMERIC GOLGI COMPLEX SUBUNIT 1"/>
    <property type="match status" value="1"/>
</dbReference>
<gene>
    <name evidence="10" type="ORF">MUK42_21321</name>
</gene>
<evidence type="ECO:0000256" key="9">
    <source>
        <dbReference type="SAM" id="MobiDB-lite"/>
    </source>
</evidence>
<dbReference type="InterPro" id="IPR033370">
    <property type="entry name" value="COG1"/>
</dbReference>
<dbReference type="GO" id="GO:0015031">
    <property type="term" value="P:protein transport"/>
    <property type="evidence" value="ECO:0007669"/>
    <property type="project" value="UniProtKB-KW"/>
</dbReference>
<evidence type="ECO:0000256" key="3">
    <source>
        <dbReference type="ARBA" id="ARBA00020978"/>
    </source>
</evidence>
<evidence type="ECO:0000256" key="8">
    <source>
        <dbReference type="SAM" id="Coils"/>
    </source>
</evidence>
<comment type="similarity">
    <text evidence="2">Belongs to the COG1 family.</text>
</comment>
<evidence type="ECO:0000256" key="6">
    <source>
        <dbReference type="ARBA" id="ARBA00023034"/>
    </source>
</evidence>
<evidence type="ECO:0000256" key="2">
    <source>
        <dbReference type="ARBA" id="ARBA00006653"/>
    </source>
</evidence>
<keyword evidence="7" id="KW-0472">Membrane</keyword>
<dbReference type="EMBL" id="CP097507">
    <property type="protein sequence ID" value="URE01070.1"/>
    <property type="molecule type" value="Genomic_DNA"/>
</dbReference>
<keyword evidence="8" id="KW-0175">Coiled coil</keyword>
<evidence type="ECO:0000313" key="11">
    <source>
        <dbReference type="Proteomes" id="UP001055439"/>
    </source>
</evidence>
<dbReference type="OrthoDB" id="46189at2759"/>
<evidence type="ECO:0000313" key="10">
    <source>
        <dbReference type="EMBL" id="URE01070.1"/>
    </source>
</evidence>
<feature type="coiled-coil region" evidence="8">
    <location>
        <begin position="25"/>
        <end position="52"/>
    </location>
</feature>
<accession>A0A9E7K2J5</accession>
<reference evidence="10" key="1">
    <citation type="submission" date="2022-05" db="EMBL/GenBank/DDBJ databases">
        <title>The Musa troglodytarum L. genome provides insights into the mechanism of non-climacteric behaviour and enrichment of carotenoids.</title>
        <authorList>
            <person name="Wang J."/>
        </authorList>
    </citation>
    <scope>NUCLEOTIDE SEQUENCE</scope>
    <source>
        <tissue evidence="10">Leaf</tissue>
    </source>
</reference>
<dbReference type="PANTHER" id="PTHR31658:SF0">
    <property type="entry name" value="CONSERVED OLIGOMERIC GOLGI COMPLEX SUBUNIT 1"/>
    <property type="match status" value="1"/>
</dbReference>
<evidence type="ECO:0000256" key="4">
    <source>
        <dbReference type="ARBA" id="ARBA00022448"/>
    </source>
</evidence>
<keyword evidence="6" id="KW-0333">Golgi apparatus</keyword>
<evidence type="ECO:0000256" key="5">
    <source>
        <dbReference type="ARBA" id="ARBA00022927"/>
    </source>
</evidence>
<comment type="subcellular location">
    <subcellularLocation>
        <location evidence="1">Golgi apparatus membrane</location>
        <topology evidence="1">Peripheral membrane protein</topology>
    </subcellularLocation>
</comment>
<evidence type="ECO:0000256" key="7">
    <source>
        <dbReference type="ARBA" id="ARBA00023136"/>
    </source>
</evidence>
<dbReference type="GO" id="GO:0017119">
    <property type="term" value="C:Golgi transport complex"/>
    <property type="evidence" value="ECO:0007669"/>
    <property type="project" value="InterPro"/>
</dbReference>
<keyword evidence="11" id="KW-1185">Reference proteome</keyword>
<keyword evidence="5" id="KW-0653">Protein transport</keyword>
<sequence>MRSPPPPPAGGGAHDAESLFRSKPISEIRSVEAAMRREIKAKEEELRQLVGESYRDLIDSADSILLIRSSCESIDSNLAAIDAAVGSLSAPAAAPVLSPNPARARVYGIASRVKYLVDTPENIWGCLDESMLLEASGRYLRAKEVHGLFADDAADREVLAKFPLLRHQWQIVEGFKAQISQRSRERLTDQGLTVAAYADALAAAATIDNLDPKQVLGLFLDSRRLWISQKLAGSSLDPDSSSCLLCDVVRTIRSSLGQVGELFLLALNEMPLFYKMVLGTPPGTQLFGAIPHPEEEVRLWKSHREKLEAVMVLLEPEFIAQTCSLWLRNCCDEIFGVLAGGAYIIDAIASGRGLSTAEKLVCEALDDRGDLEDSLEQWLKSVFGSDIESPWNQIRGIILKGGKDILEDRLEEAFVKRMKEIVHSEFDNLSWDINLKNSIQAIVETTDPKEDQDDFQAYIKKPSAGGGIWFSEPIQKKTGLLYALKLTIYENDFQNSLNTYLGPEVTRIRDVVDNKCRSIIEDLICFVESHNSIIRLKELAPYLQEKCYNIISVLLKEIGDELAQLSTSLGSDKQENHSLPHSMLVERSLFLGRLLFALRNHSSYIPLVLGSPRQWVNDMTVVVSTSVPSSPLPVQSKVVFESPISSIPKRHTVDSSKSPRRQFLDNPRKQTISAAAALFALDDSTSPKLDELNKIFRELCIRAHSLWTLWVSKELGLILSKDLNRDDALSASTPLQIYTANVCMETLREGGKDSTISSPELNATENSSRNVSLSPLRRKHPYVQSDSANVEAVTRLINSFSLRLDPIDWATYESYLWINEQQSYKRYAVLFGFLVQLNRMYTDTIQKLPTKSNTGSNIMRCSSVPRFKYLPISAPALSSRGAHKSALQAADDSTMRSSWKANTNGEQLSKLEFDDGTNFGVAAPLLKSIMTQVSILEDIGTSLGMFVVEIGPQRCIWSCIYVAPKGISRRVGTI</sequence>
<dbReference type="GO" id="GO:0006891">
    <property type="term" value="P:intra-Golgi vesicle-mediated transport"/>
    <property type="evidence" value="ECO:0007669"/>
    <property type="project" value="InterPro"/>
</dbReference>
<feature type="compositionally biased region" description="Polar residues" evidence="9">
    <location>
        <begin position="754"/>
        <end position="770"/>
    </location>
</feature>
<organism evidence="10 11">
    <name type="scientific">Musa troglodytarum</name>
    <name type="common">fe'i banana</name>
    <dbReference type="NCBI Taxonomy" id="320322"/>
    <lineage>
        <taxon>Eukaryota</taxon>
        <taxon>Viridiplantae</taxon>
        <taxon>Streptophyta</taxon>
        <taxon>Embryophyta</taxon>
        <taxon>Tracheophyta</taxon>
        <taxon>Spermatophyta</taxon>
        <taxon>Magnoliopsida</taxon>
        <taxon>Liliopsida</taxon>
        <taxon>Zingiberales</taxon>
        <taxon>Musaceae</taxon>
        <taxon>Musa</taxon>
    </lineage>
</organism>
<dbReference type="GO" id="GO:0000139">
    <property type="term" value="C:Golgi membrane"/>
    <property type="evidence" value="ECO:0007669"/>
    <property type="project" value="UniProtKB-SubCell"/>
</dbReference>
<keyword evidence="4" id="KW-0813">Transport</keyword>
<dbReference type="Pfam" id="PF08700">
    <property type="entry name" value="VPS51_Exo84_N"/>
    <property type="match status" value="1"/>
</dbReference>
<name>A0A9E7K2J5_9LILI</name>
<dbReference type="Proteomes" id="UP001055439">
    <property type="component" value="Chromosome 5"/>
</dbReference>